<dbReference type="OrthoDB" id="9807509at2"/>
<feature type="binding site" evidence="3">
    <location>
        <position position="51"/>
    </location>
    <ligand>
        <name>a divalent metal cation</name>
        <dbReference type="ChEBI" id="CHEBI:60240"/>
    </ligand>
</feature>
<feature type="binding site" evidence="3">
    <location>
        <position position="143"/>
    </location>
    <ligand>
        <name>a divalent metal cation</name>
        <dbReference type="ChEBI" id="CHEBI:60240"/>
    </ligand>
</feature>
<dbReference type="Gene3D" id="1.20.120.450">
    <property type="entry name" value="dinb family like domain"/>
    <property type="match status" value="1"/>
</dbReference>
<evidence type="ECO:0000256" key="1">
    <source>
        <dbReference type="ARBA" id="ARBA00008635"/>
    </source>
</evidence>
<comment type="similarity">
    <text evidence="1">Belongs to the DinB family.</text>
</comment>
<protein>
    <submittedName>
        <fullName evidence="4">DinB family protein</fullName>
    </submittedName>
</protein>
<dbReference type="RefSeq" id="WP_050662021.1">
    <property type="nucleotide sequence ID" value="NZ_CP118494.1"/>
</dbReference>
<dbReference type="PANTHER" id="PTHR37302">
    <property type="entry name" value="SLR1116 PROTEIN"/>
    <property type="match status" value="1"/>
</dbReference>
<dbReference type="SUPFAM" id="SSF109854">
    <property type="entry name" value="DinB/YfiT-like putative metalloenzymes"/>
    <property type="match status" value="1"/>
</dbReference>
<evidence type="ECO:0000256" key="3">
    <source>
        <dbReference type="PIRSR" id="PIRSR607837-1"/>
    </source>
</evidence>
<keyword evidence="5" id="KW-1185">Reference proteome</keyword>
<accession>A0A0L6CX91</accession>
<dbReference type="InterPro" id="IPR007837">
    <property type="entry name" value="DinB"/>
</dbReference>
<dbReference type="GO" id="GO:0046872">
    <property type="term" value="F:metal ion binding"/>
    <property type="evidence" value="ECO:0007669"/>
    <property type="project" value="UniProtKB-KW"/>
</dbReference>
<sequence length="171" mass="18882">MMLTADYVALMARYNAWQNAQITRAIDGVSLKVLTEDHGAHFSSILGTLNHILWGDRMWLHWFGVEDTRPEGGIKESTTLTPTGAAWSAERFTTDGRIKAWAGRVHSIDLTGDLTFYSGALGAEITTPMAACVTHFFNHQTHHRGQVHAMLTRAGLPAPVTDIPFMPEDHA</sequence>
<dbReference type="EMBL" id="LGVV01000009">
    <property type="protein sequence ID" value="KNX42397.1"/>
    <property type="molecule type" value="Genomic_DNA"/>
</dbReference>
<feature type="binding site" evidence="3">
    <location>
        <position position="139"/>
    </location>
    <ligand>
        <name>a divalent metal cation</name>
        <dbReference type="ChEBI" id="CHEBI:60240"/>
    </ligand>
</feature>
<gene>
    <name evidence="4" type="ORF">ROTO_10960</name>
</gene>
<dbReference type="InterPro" id="IPR034660">
    <property type="entry name" value="DinB/YfiT-like"/>
</dbReference>
<dbReference type="PANTHER" id="PTHR37302:SF1">
    <property type="entry name" value="PROTEIN DINB"/>
    <property type="match status" value="1"/>
</dbReference>
<reference evidence="5" key="1">
    <citation type="submission" date="2015-07" db="EMBL/GenBank/DDBJ databases">
        <title>Draft Genome Sequence of Roseovarius tolerans EL-164, a producer of N-Acylated Alanine Methyl Esters (NAMEs).</title>
        <authorList>
            <person name="Voget S."/>
            <person name="Bruns H."/>
            <person name="Wagner-Doebler I."/>
            <person name="Schulz S."/>
            <person name="Daniel R."/>
        </authorList>
    </citation>
    <scope>NUCLEOTIDE SEQUENCE [LARGE SCALE GENOMIC DNA]</scope>
    <source>
        <strain evidence="5">EL-164</strain>
    </source>
</reference>
<keyword evidence="2 3" id="KW-0479">Metal-binding</keyword>
<evidence type="ECO:0000256" key="2">
    <source>
        <dbReference type="ARBA" id="ARBA00022723"/>
    </source>
</evidence>
<evidence type="ECO:0000313" key="5">
    <source>
        <dbReference type="Proteomes" id="UP000037046"/>
    </source>
</evidence>
<dbReference type="AlphaFoldDB" id="A0A0L6CX91"/>
<name>A0A0L6CX91_9RHOB</name>
<dbReference type="STRING" id="74031.SAMN04488077_11676"/>
<dbReference type="PATRIC" id="fig|74031.6.peg.1122"/>
<proteinExistence type="inferred from homology"/>
<dbReference type="Proteomes" id="UP000037046">
    <property type="component" value="Unassembled WGS sequence"/>
</dbReference>
<comment type="caution">
    <text evidence="4">The sequence shown here is derived from an EMBL/GenBank/DDBJ whole genome shotgun (WGS) entry which is preliminary data.</text>
</comment>
<organism evidence="4 5">
    <name type="scientific">Roseovarius tolerans</name>
    <dbReference type="NCBI Taxonomy" id="74031"/>
    <lineage>
        <taxon>Bacteria</taxon>
        <taxon>Pseudomonadati</taxon>
        <taxon>Pseudomonadota</taxon>
        <taxon>Alphaproteobacteria</taxon>
        <taxon>Rhodobacterales</taxon>
        <taxon>Roseobacteraceae</taxon>
        <taxon>Roseovarius</taxon>
    </lineage>
</organism>
<dbReference type="Pfam" id="PF05163">
    <property type="entry name" value="DinB"/>
    <property type="match status" value="1"/>
</dbReference>
<evidence type="ECO:0000313" key="4">
    <source>
        <dbReference type="EMBL" id="KNX42397.1"/>
    </source>
</evidence>